<evidence type="ECO:0000313" key="3">
    <source>
        <dbReference type="EMBL" id="PFG34577.1"/>
    </source>
</evidence>
<evidence type="ECO:0000313" key="4">
    <source>
        <dbReference type="Proteomes" id="UP000225548"/>
    </source>
</evidence>
<dbReference type="OrthoDB" id="5405911at2"/>
<dbReference type="InterPro" id="IPR016181">
    <property type="entry name" value="Acyl_CoA_acyltransferase"/>
</dbReference>
<feature type="domain" description="N-acetyltransferase" evidence="1">
    <location>
        <begin position="1"/>
        <end position="108"/>
    </location>
</feature>
<gene>
    <name evidence="3" type="ORF">ATL42_2494</name>
</gene>
<name>A0A2A9E695_9MICO</name>
<dbReference type="Pfam" id="PF14542">
    <property type="entry name" value="Acetyltransf_CG"/>
    <property type="match status" value="1"/>
</dbReference>
<dbReference type="GO" id="GO:0016747">
    <property type="term" value="F:acyltransferase activity, transferring groups other than amino-acyl groups"/>
    <property type="evidence" value="ECO:0007669"/>
    <property type="project" value="InterPro"/>
</dbReference>
<accession>A0A2A9E695</accession>
<dbReference type="PANTHER" id="PTHR31435">
    <property type="entry name" value="PROTEIN NATD1"/>
    <property type="match status" value="1"/>
</dbReference>
<dbReference type="GO" id="GO:0016779">
    <property type="term" value="F:nucleotidyltransferase activity"/>
    <property type="evidence" value="ECO:0007669"/>
    <property type="project" value="UniProtKB-KW"/>
</dbReference>
<comment type="caution">
    <text evidence="3">The sequence shown here is derived from an EMBL/GenBank/DDBJ whole genome shotgun (WGS) entry which is preliminary data.</text>
</comment>
<dbReference type="AlphaFoldDB" id="A0A2A9E695"/>
<dbReference type="Proteomes" id="UP000225548">
    <property type="component" value="Unassembled WGS sequence"/>
</dbReference>
<dbReference type="PROSITE" id="PS51186">
    <property type="entry name" value="GNAT"/>
    <property type="match status" value="1"/>
</dbReference>
<dbReference type="Gene3D" id="3.40.630.30">
    <property type="match status" value="1"/>
</dbReference>
<dbReference type="RefSeq" id="WP_098455591.1">
    <property type="nucleotide sequence ID" value="NZ_PDJG01000001.1"/>
</dbReference>
<dbReference type="SUPFAM" id="SSF55729">
    <property type="entry name" value="Acyl-CoA N-acyltransferases (Nat)"/>
    <property type="match status" value="1"/>
</dbReference>
<dbReference type="PROSITE" id="PS51729">
    <property type="entry name" value="GNAT_YJDJ"/>
    <property type="match status" value="1"/>
</dbReference>
<sequence length="108" mass="11903">MSTSSSSDDRLTVTHDAQEHRFEVLTDDGNVAGYLAYDPVATTAHHGKDTIVMTHTVVQPEHEGQGIGSALARAALDDARTKKMVVIPECAFVREFVERHPEYQDLLP</sequence>
<dbReference type="InterPro" id="IPR031165">
    <property type="entry name" value="GNAT_YJDJ"/>
</dbReference>
<reference evidence="3 4" key="1">
    <citation type="submission" date="2017-10" db="EMBL/GenBank/DDBJ databases">
        <title>Sequencing the genomes of 1000 actinobacteria strains.</title>
        <authorList>
            <person name="Klenk H.-P."/>
        </authorList>
    </citation>
    <scope>NUCLEOTIDE SEQUENCE [LARGE SCALE GENOMIC DNA]</scope>
    <source>
        <strain evidence="3 4">DSM 18966</strain>
    </source>
</reference>
<protein>
    <submittedName>
        <fullName evidence="3">Molybdenum cofactor cytidylyltransferase</fullName>
    </submittedName>
</protein>
<keyword evidence="3" id="KW-0548">Nucleotidyltransferase</keyword>
<dbReference type="CDD" id="cd04301">
    <property type="entry name" value="NAT_SF"/>
    <property type="match status" value="1"/>
</dbReference>
<dbReference type="PANTHER" id="PTHR31435:SF10">
    <property type="entry name" value="BSR4717 PROTEIN"/>
    <property type="match status" value="1"/>
</dbReference>
<dbReference type="EMBL" id="PDJG01000001">
    <property type="protein sequence ID" value="PFG34577.1"/>
    <property type="molecule type" value="Genomic_DNA"/>
</dbReference>
<keyword evidence="3" id="KW-0808">Transferase</keyword>
<dbReference type="InterPro" id="IPR000182">
    <property type="entry name" value="GNAT_dom"/>
</dbReference>
<dbReference type="InterPro" id="IPR045057">
    <property type="entry name" value="Gcn5-rel_NAT"/>
</dbReference>
<feature type="domain" description="N-acetyltransferase" evidence="2">
    <location>
        <begin position="14"/>
        <end position="108"/>
    </location>
</feature>
<evidence type="ECO:0000259" key="1">
    <source>
        <dbReference type="PROSITE" id="PS51186"/>
    </source>
</evidence>
<keyword evidence="4" id="KW-1185">Reference proteome</keyword>
<organism evidence="3 4">
    <name type="scientific">Sanguibacter antarcticus</name>
    <dbReference type="NCBI Taxonomy" id="372484"/>
    <lineage>
        <taxon>Bacteria</taxon>
        <taxon>Bacillati</taxon>
        <taxon>Actinomycetota</taxon>
        <taxon>Actinomycetes</taxon>
        <taxon>Micrococcales</taxon>
        <taxon>Sanguibacteraceae</taxon>
        <taxon>Sanguibacter</taxon>
    </lineage>
</organism>
<proteinExistence type="predicted"/>
<evidence type="ECO:0000259" key="2">
    <source>
        <dbReference type="PROSITE" id="PS51729"/>
    </source>
</evidence>